<evidence type="ECO:0000313" key="6">
    <source>
        <dbReference type="Proteomes" id="UP000650994"/>
    </source>
</evidence>
<evidence type="ECO:0000313" key="3">
    <source>
        <dbReference type="EMBL" id="GGF09479.1"/>
    </source>
</evidence>
<feature type="signal peptide" evidence="2">
    <location>
        <begin position="1"/>
        <end position="22"/>
    </location>
</feature>
<feature type="chain" id="PRO_5013291552" description="Signal peptidase" evidence="2">
    <location>
        <begin position="23"/>
        <end position="78"/>
    </location>
</feature>
<protein>
    <recommendedName>
        <fullName evidence="7">Signal peptidase</fullName>
    </recommendedName>
</protein>
<dbReference type="RefSeq" id="WP_143147342.1">
    <property type="nucleotide sequence ID" value="NZ_BMFL01000023.1"/>
</dbReference>
<accession>A0A1M7CMA8</accession>
<reference evidence="3" key="5">
    <citation type="submission" date="2024-05" db="EMBL/GenBank/DDBJ databases">
        <authorList>
            <person name="Sun Q."/>
            <person name="Zhou Y."/>
        </authorList>
    </citation>
    <scope>NUCLEOTIDE SEQUENCE</scope>
    <source>
        <strain evidence="3">CGMCC 1.12707</strain>
    </source>
</reference>
<proteinExistence type="predicted"/>
<evidence type="ECO:0000256" key="2">
    <source>
        <dbReference type="SAM" id="SignalP"/>
    </source>
</evidence>
<evidence type="ECO:0008006" key="7">
    <source>
        <dbReference type="Google" id="ProtNLM"/>
    </source>
</evidence>
<keyword evidence="1" id="KW-0812">Transmembrane</keyword>
<organism evidence="4 5">
    <name type="scientific">Chishuiella changwenlii</name>
    <dbReference type="NCBI Taxonomy" id="1434701"/>
    <lineage>
        <taxon>Bacteria</taxon>
        <taxon>Pseudomonadati</taxon>
        <taxon>Bacteroidota</taxon>
        <taxon>Flavobacteriia</taxon>
        <taxon>Flavobacteriales</taxon>
        <taxon>Weeksellaceae</taxon>
        <taxon>Chishuiella</taxon>
    </lineage>
</organism>
<dbReference type="EMBL" id="BMFL01000023">
    <property type="protein sequence ID" value="GGF09479.1"/>
    <property type="molecule type" value="Genomic_DNA"/>
</dbReference>
<feature type="transmembrane region" description="Helical" evidence="1">
    <location>
        <begin position="53"/>
        <end position="70"/>
    </location>
</feature>
<gene>
    <name evidence="3" type="ORF">GCM10010984_28280</name>
    <name evidence="4" type="ORF">SAMN05443634_11448</name>
</gene>
<dbReference type="STRING" id="1434701.SAMN05443634_11448"/>
<evidence type="ECO:0000313" key="5">
    <source>
        <dbReference type="Proteomes" id="UP000184120"/>
    </source>
</evidence>
<sequence length="78" mass="8366">MKNFKFLFTFILLTILNVSISAQDCLPGDPDCGTPPPPVTGAPGTPATPIDDYIPMLVVTAIIVGGAISYKQKELFRK</sequence>
<name>A0A1M7CMA8_9FLAO</name>
<reference evidence="6" key="4">
    <citation type="journal article" date="2019" name="Int. J. Syst. Evol. Microbiol.">
        <title>The Global Catalogue of Microorganisms (GCM) 10K type strain sequencing project: providing services to taxonomists for standard genome sequencing and annotation.</title>
        <authorList>
            <consortium name="The Broad Institute Genomics Platform"/>
            <consortium name="The Broad Institute Genome Sequencing Center for Infectious Disease"/>
            <person name="Wu L."/>
            <person name="Ma J."/>
        </authorList>
    </citation>
    <scope>NUCLEOTIDE SEQUENCE [LARGE SCALE GENOMIC DNA]</scope>
    <source>
        <strain evidence="6">CGMCC 1.12707</strain>
    </source>
</reference>
<reference evidence="3" key="1">
    <citation type="journal article" date="2014" name="Int. J. Syst. Evol. Microbiol.">
        <title>Complete genome of a new Firmicutes species belonging to the dominant human colonic microbiota ('Ruminococcus bicirculans') reveals two chromosomes and a selective capacity to utilize plant glucans.</title>
        <authorList>
            <consortium name="NISC Comparative Sequencing Program"/>
            <person name="Wegmann U."/>
            <person name="Louis P."/>
            <person name="Goesmann A."/>
            <person name="Henrissat B."/>
            <person name="Duncan S.H."/>
            <person name="Flint H.J."/>
        </authorList>
    </citation>
    <scope>NUCLEOTIDE SEQUENCE</scope>
    <source>
        <strain evidence="3">CGMCC 1.12707</strain>
    </source>
</reference>
<evidence type="ECO:0000313" key="4">
    <source>
        <dbReference type="EMBL" id="SHL68414.1"/>
    </source>
</evidence>
<reference evidence="5" key="2">
    <citation type="submission" date="2016-11" db="EMBL/GenBank/DDBJ databases">
        <authorList>
            <person name="Varghese N."/>
            <person name="Submissions S."/>
        </authorList>
    </citation>
    <scope>NUCLEOTIDE SEQUENCE [LARGE SCALE GENOMIC DNA]</scope>
    <source>
        <strain evidence="5">DSM 27989</strain>
    </source>
</reference>
<dbReference type="AlphaFoldDB" id="A0A1M7CMA8"/>
<keyword evidence="6" id="KW-1185">Reference proteome</keyword>
<reference evidence="4" key="3">
    <citation type="submission" date="2016-11" db="EMBL/GenBank/DDBJ databases">
        <authorList>
            <person name="Jaros S."/>
            <person name="Januszkiewicz K."/>
            <person name="Wedrychowicz H."/>
        </authorList>
    </citation>
    <scope>NUCLEOTIDE SEQUENCE [LARGE SCALE GENOMIC DNA]</scope>
    <source>
        <strain evidence="4">DSM 27989</strain>
    </source>
</reference>
<dbReference type="EMBL" id="FRBH01000014">
    <property type="protein sequence ID" value="SHL68414.1"/>
    <property type="molecule type" value="Genomic_DNA"/>
</dbReference>
<evidence type="ECO:0000256" key="1">
    <source>
        <dbReference type="SAM" id="Phobius"/>
    </source>
</evidence>
<keyword evidence="2" id="KW-0732">Signal</keyword>
<dbReference type="Proteomes" id="UP000184120">
    <property type="component" value="Unassembled WGS sequence"/>
</dbReference>
<keyword evidence="1" id="KW-0472">Membrane</keyword>
<keyword evidence="1" id="KW-1133">Transmembrane helix</keyword>
<dbReference type="Proteomes" id="UP000650994">
    <property type="component" value="Unassembled WGS sequence"/>
</dbReference>